<keyword evidence="2" id="KW-0812">Transmembrane</keyword>
<name>A0A4R0QP16_9BIFI</name>
<feature type="region of interest" description="Disordered" evidence="1">
    <location>
        <begin position="309"/>
        <end position="343"/>
    </location>
</feature>
<feature type="transmembrane region" description="Helical" evidence="2">
    <location>
        <begin position="144"/>
        <end position="163"/>
    </location>
</feature>
<feature type="region of interest" description="Disordered" evidence="1">
    <location>
        <begin position="1"/>
        <end position="122"/>
    </location>
</feature>
<sequence>MNNDQTPWEQPNNPQSNFEYNPSGDYATSPNQDIGPNGDQPAAQNQAPENIPLAPIPQHAQSSGTPYSVATTQMPSSMPSTSQTASGYTSPTSSTSYQQTSGSQDNSGYVSPNVPPYYNNGYQNNYQNGYQYQAQQKLPFYKQAWFWVITIIIAIALVFYVVYQANGFSPSSISDSNSSRTQSQKSRPRDDSSSDSDDDDSKDSDDKSSSSGTYTITLLAESTVDTKAEWNANFETKTTDSFTGRKAMEATVDDVYYASILLTANSTDDDAPQLSCSISINGTEVAHEEAHYTTLCYISSDVIKKYGIERDNSSDSKKNDSNDTSTEDSSDDDSESIAFMKVE</sequence>
<gene>
    <name evidence="3" type="ORF">EJ419_05900</name>
</gene>
<evidence type="ECO:0000313" key="4">
    <source>
        <dbReference type="Proteomes" id="UP000291289"/>
    </source>
</evidence>
<proteinExistence type="predicted"/>
<feature type="compositionally biased region" description="Low complexity" evidence="1">
    <location>
        <begin position="70"/>
        <end position="104"/>
    </location>
</feature>
<dbReference type="AlphaFoldDB" id="A0A4R0QP16"/>
<evidence type="ECO:0000256" key="2">
    <source>
        <dbReference type="SAM" id="Phobius"/>
    </source>
</evidence>
<feature type="compositionally biased region" description="Acidic residues" evidence="1">
    <location>
        <begin position="325"/>
        <end position="335"/>
    </location>
</feature>
<feature type="region of interest" description="Disordered" evidence="1">
    <location>
        <begin position="171"/>
        <end position="211"/>
    </location>
</feature>
<keyword evidence="2" id="KW-1133">Transmembrane helix</keyword>
<evidence type="ECO:0000313" key="3">
    <source>
        <dbReference type="EMBL" id="TCD53962.1"/>
    </source>
</evidence>
<keyword evidence="2" id="KW-0472">Membrane</keyword>
<evidence type="ECO:0000256" key="1">
    <source>
        <dbReference type="SAM" id="MobiDB-lite"/>
    </source>
</evidence>
<dbReference type="Proteomes" id="UP000291289">
    <property type="component" value="Unassembled WGS sequence"/>
</dbReference>
<comment type="caution">
    <text evidence="3">The sequence shown here is derived from an EMBL/GenBank/DDBJ whole genome shotgun (WGS) entry which is preliminary data.</text>
</comment>
<feature type="compositionally biased region" description="Low complexity" evidence="1">
    <location>
        <begin position="171"/>
        <end position="185"/>
    </location>
</feature>
<organism evidence="3 4">
    <name type="scientific">Alloscardovia theropitheci</name>
    <dbReference type="NCBI Taxonomy" id="2496842"/>
    <lineage>
        <taxon>Bacteria</taxon>
        <taxon>Bacillati</taxon>
        <taxon>Actinomycetota</taxon>
        <taxon>Actinomycetes</taxon>
        <taxon>Bifidobacteriales</taxon>
        <taxon>Bifidobacteriaceae</taxon>
        <taxon>Alloscardovia</taxon>
    </lineage>
</organism>
<accession>A0A4R0QP16</accession>
<feature type="compositionally biased region" description="Polar residues" evidence="1">
    <location>
        <begin position="59"/>
        <end position="69"/>
    </location>
</feature>
<dbReference type="RefSeq" id="WP_131284583.1">
    <property type="nucleotide sequence ID" value="NZ_RXLP01000023.1"/>
</dbReference>
<keyword evidence="4" id="KW-1185">Reference proteome</keyword>
<dbReference type="EMBL" id="RXLP01000023">
    <property type="protein sequence ID" value="TCD53962.1"/>
    <property type="molecule type" value="Genomic_DNA"/>
</dbReference>
<feature type="compositionally biased region" description="Basic and acidic residues" evidence="1">
    <location>
        <begin position="309"/>
        <end position="321"/>
    </location>
</feature>
<reference evidence="3 4" key="1">
    <citation type="submission" date="2018-12" db="EMBL/GenBank/DDBJ databases">
        <title>Alloscrdovia theropitheci sp. nov: a novel taxon from the feces of the bleeding-herat monkey (Theropithecus geleda).</title>
        <authorList>
            <person name="Modesto M."/>
        </authorList>
    </citation>
    <scope>NUCLEOTIDE SEQUENCE [LARGE SCALE GENOMIC DNA]</scope>
    <source>
        <strain evidence="3 4">GLDI4/2</strain>
    </source>
</reference>
<feature type="compositionally biased region" description="Acidic residues" evidence="1">
    <location>
        <begin position="193"/>
        <end position="203"/>
    </location>
</feature>
<feature type="compositionally biased region" description="Polar residues" evidence="1">
    <location>
        <begin position="1"/>
        <end position="34"/>
    </location>
</feature>
<protein>
    <submittedName>
        <fullName evidence="3">Uncharacterized protein</fullName>
    </submittedName>
</protein>